<feature type="domain" description="4'-phosphopantetheinyl transferase N-terminal" evidence="4">
    <location>
        <begin position="48"/>
        <end position="127"/>
    </location>
</feature>
<dbReference type="EMBL" id="CP053452">
    <property type="protein sequence ID" value="QJW94122.1"/>
    <property type="molecule type" value="Genomic_DNA"/>
</dbReference>
<dbReference type="PANTHER" id="PTHR12215:SF10">
    <property type="entry name" value="L-AMINOADIPATE-SEMIALDEHYDE DEHYDROGENASE-PHOSPHOPANTETHEINYL TRANSFERASE"/>
    <property type="match status" value="1"/>
</dbReference>
<dbReference type="Pfam" id="PF22624">
    <property type="entry name" value="AASDHPPT_N"/>
    <property type="match status" value="1"/>
</dbReference>
<name>A0A6M5YMG0_9BACT</name>
<dbReference type="InterPro" id="IPR008278">
    <property type="entry name" value="4-PPantetheinyl_Trfase_dom"/>
</dbReference>
<dbReference type="PANTHER" id="PTHR12215">
    <property type="entry name" value="PHOSPHOPANTETHEINE TRANSFERASE"/>
    <property type="match status" value="1"/>
</dbReference>
<evidence type="ECO:0000313" key="6">
    <source>
        <dbReference type="Proteomes" id="UP000503447"/>
    </source>
</evidence>
<dbReference type="Pfam" id="PF01648">
    <property type="entry name" value="ACPS"/>
    <property type="match status" value="1"/>
</dbReference>
<feature type="domain" description="4'-phosphopantetheinyl transferase" evidence="3">
    <location>
        <begin position="131"/>
        <end position="210"/>
    </location>
</feature>
<reference evidence="6" key="1">
    <citation type="submission" date="2020-05" db="EMBL/GenBank/DDBJ databases">
        <title>Frigoriglobus tundricola gen. nov., sp. nov., a psychrotolerant cellulolytic planctomycete of the family Gemmataceae with two divergent copies of 16S rRNA gene.</title>
        <authorList>
            <person name="Kulichevskaya I.S."/>
            <person name="Ivanova A.A."/>
            <person name="Naumoff D.G."/>
            <person name="Beletsky A.V."/>
            <person name="Rijpstra W.I.C."/>
            <person name="Sinninghe Damste J.S."/>
            <person name="Mardanov A.V."/>
            <person name="Ravin N.V."/>
            <person name="Dedysh S.N."/>
        </authorList>
    </citation>
    <scope>NUCLEOTIDE SEQUENCE [LARGE SCALE GENOMIC DNA]</scope>
    <source>
        <strain evidence="6">PL17</strain>
    </source>
</reference>
<keyword evidence="2 5" id="KW-0808">Transferase</keyword>
<proteinExistence type="inferred from homology"/>
<evidence type="ECO:0000256" key="2">
    <source>
        <dbReference type="ARBA" id="ARBA00022679"/>
    </source>
</evidence>
<keyword evidence="6" id="KW-1185">Reference proteome</keyword>
<organism evidence="5 6">
    <name type="scientific">Frigoriglobus tundricola</name>
    <dbReference type="NCBI Taxonomy" id="2774151"/>
    <lineage>
        <taxon>Bacteria</taxon>
        <taxon>Pseudomonadati</taxon>
        <taxon>Planctomycetota</taxon>
        <taxon>Planctomycetia</taxon>
        <taxon>Gemmatales</taxon>
        <taxon>Gemmataceae</taxon>
        <taxon>Frigoriglobus</taxon>
    </lineage>
</organism>
<comment type="similarity">
    <text evidence="1">Belongs to the P-Pant transferase superfamily. Gsp/Sfp/HetI/AcpT family.</text>
</comment>
<sequence>MTRGAGPDCVRVRVERCPTAFARRPHPDEVFAWVVDLCRPPVHPDELFRRLTPDEQARALRYKIAKAREQFVIGRGLLRGLLADHLGIDPVAVPLDYLPSGKPVLTQRAVQLHFNVTHTDGILVLAAGHRRVGVDVERVRPMPDADGLVGRYFSPAEAAAFRALPECHREAGFFRGWTCKEAVIKAAGATVGCLADFDVELHPERPPRVNAVRDPQLAGPGWALVEWVTAERVAVALAVEGEPELRVTRGDLDVE</sequence>
<dbReference type="InterPro" id="IPR055066">
    <property type="entry name" value="AASDHPPT_N"/>
</dbReference>
<dbReference type="EC" id="2.7.8.-" evidence="5"/>
<evidence type="ECO:0000259" key="3">
    <source>
        <dbReference type="Pfam" id="PF01648"/>
    </source>
</evidence>
<accession>A0A6M5YMG0</accession>
<dbReference type="InterPro" id="IPR050559">
    <property type="entry name" value="P-Pant_transferase_sf"/>
</dbReference>
<dbReference type="SUPFAM" id="SSF56214">
    <property type="entry name" value="4'-phosphopantetheinyl transferase"/>
    <property type="match status" value="2"/>
</dbReference>
<dbReference type="GO" id="GO:0000287">
    <property type="term" value="F:magnesium ion binding"/>
    <property type="evidence" value="ECO:0007669"/>
    <property type="project" value="InterPro"/>
</dbReference>
<evidence type="ECO:0000313" key="5">
    <source>
        <dbReference type="EMBL" id="QJW94122.1"/>
    </source>
</evidence>
<dbReference type="KEGG" id="ftj:FTUN_1641"/>
<dbReference type="GO" id="GO:0019878">
    <property type="term" value="P:lysine biosynthetic process via aminoadipic acid"/>
    <property type="evidence" value="ECO:0007669"/>
    <property type="project" value="TreeGrafter"/>
</dbReference>
<dbReference type="GO" id="GO:0008897">
    <property type="term" value="F:holo-[acyl-carrier-protein] synthase activity"/>
    <property type="evidence" value="ECO:0007669"/>
    <property type="project" value="InterPro"/>
</dbReference>
<dbReference type="Gene3D" id="3.90.470.20">
    <property type="entry name" value="4'-phosphopantetheinyl transferase domain"/>
    <property type="match status" value="1"/>
</dbReference>
<dbReference type="Proteomes" id="UP000503447">
    <property type="component" value="Chromosome"/>
</dbReference>
<dbReference type="GO" id="GO:0005829">
    <property type="term" value="C:cytosol"/>
    <property type="evidence" value="ECO:0007669"/>
    <property type="project" value="TreeGrafter"/>
</dbReference>
<dbReference type="AlphaFoldDB" id="A0A6M5YMG0"/>
<protein>
    <submittedName>
        <fullName evidence="5">4'-phosphopantetheinyl transferase</fullName>
        <ecNumber evidence="5">2.7.8.-</ecNumber>
    </submittedName>
</protein>
<gene>
    <name evidence="5" type="ORF">FTUN_1641</name>
</gene>
<evidence type="ECO:0000259" key="4">
    <source>
        <dbReference type="Pfam" id="PF22624"/>
    </source>
</evidence>
<dbReference type="InterPro" id="IPR037143">
    <property type="entry name" value="4-PPantetheinyl_Trfase_dom_sf"/>
</dbReference>
<evidence type="ECO:0000256" key="1">
    <source>
        <dbReference type="ARBA" id="ARBA00010990"/>
    </source>
</evidence>